<dbReference type="InParanoid" id="A0A067NDX9"/>
<name>A0A067NDX9_PLEO1</name>
<dbReference type="AlphaFoldDB" id="A0A067NDX9"/>
<evidence type="ECO:0000313" key="1">
    <source>
        <dbReference type="EMBL" id="KDQ21986.1"/>
    </source>
</evidence>
<gene>
    <name evidence="1" type="ORF">PLEOSDRAFT_1110099</name>
</gene>
<proteinExistence type="predicted"/>
<dbReference type="Proteomes" id="UP000027073">
    <property type="component" value="Unassembled WGS sequence"/>
</dbReference>
<dbReference type="VEuPathDB" id="FungiDB:PLEOSDRAFT_1110099"/>
<sequence length="61" mass="6820">MSTSITHLAECFGMVDQPLTYRSAMNHARRMADALFLLDTKAKIAAMPAQAWNEYRTALST</sequence>
<dbReference type="EMBL" id="KL198015">
    <property type="protein sequence ID" value="KDQ21986.1"/>
    <property type="molecule type" value="Genomic_DNA"/>
</dbReference>
<accession>A0A067NDX9</accession>
<organism evidence="1 2">
    <name type="scientific">Pleurotus ostreatus (strain PC15)</name>
    <name type="common">Oyster mushroom</name>
    <dbReference type="NCBI Taxonomy" id="1137138"/>
    <lineage>
        <taxon>Eukaryota</taxon>
        <taxon>Fungi</taxon>
        <taxon>Dikarya</taxon>
        <taxon>Basidiomycota</taxon>
        <taxon>Agaricomycotina</taxon>
        <taxon>Agaricomycetes</taxon>
        <taxon>Agaricomycetidae</taxon>
        <taxon>Agaricales</taxon>
        <taxon>Pleurotineae</taxon>
        <taxon>Pleurotaceae</taxon>
        <taxon>Pleurotus</taxon>
    </lineage>
</organism>
<dbReference type="HOGENOM" id="CLU_2923672_0_0_1"/>
<protein>
    <submittedName>
        <fullName evidence="1">Uncharacterized protein</fullName>
    </submittedName>
</protein>
<reference evidence="2" key="1">
    <citation type="journal article" date="2014" name="Proc. Natl. Acad. Sci. U.S.A.">
        <title>Extensive sampling of basidiomycete genomes demonstrates inadequacy of the white-rot/brown-rot paradigm for wood decay fungi.</title>
        <authorList>
            <person name="Riley R."/>
            <person name="Salamov A.A."/>
            <person name="Brown D.W."/>
            <person name="Nagy L.G."/>
            <person name="Floudas D."/>
            <person name="Held B.W."/>
            <person name="Levasseur A."/>
            <person name="Lombard V."/>
            <person name="Morin E."/>
            <person name="Otillar R."/>
            <person name="Lindquist E.A."/>
            <person name="Sun H."/>
            <person name="LaButti K.M."/>
            <person name="Schmutz J."/>
            <person name="Jabbour D."/>
            <person name="Luo H."/>
            <person name="Baker S.E."/>
            <person name="Pisabarro A.G."/>
            <person name="Walton J.D."/>
            <person name="Blanchette R.A."/>
            <person name="Henrissat B."/>
            <person name="Martin F."/>
            <person name="Cullen D."/>
            <person name="Hibbett D.S."/>
            <person name="Grigoriev I.V."/>
        </authorList>
    </citation>
    <scope>NUCLEOTIDE SEQUENCE [LARGE SCALE GENOMIC DNA]</scope>
    <source>
        <strain evidence="2">PC15</strain>
    </source>
</reference>
<evidence type="ECO:0000313" key="2">
    <source>
        <dbReference type="Proteomes" id="UP000027073"/>
    </source>
</evidence>